<evidence type="ECO:0000259" key="1">
    <source>
        <dbReference type="Pfam" id="PF03372"/>
    </source>
</evidence>
<gene>
    <name evidence="2" type="ORF">DDQ68_00485</name>
</gene>
<name>A0A2Z3GKF1_9BACT</name>
<reference evidence="3" key="1">
    <citation type="submission" date="2018-04" db="EMBL/GenBank/DDBJ databases">
        <title>Complete genome of Antarctic heterotrophic bacterium Hymenobacter nivis.</title>
        <authorList>
            <person name="Terashima M."/>
        </authorList>
    </citation>
    <scope>NUCLEOTIDE SEQUENCE [LARGE SCALE GENOMIC DNA]</scope>
    <source>
        <strain evidence="3">NBRC 111535</strain>
    </source>
</reference>
<dbReference type="KEGG" id="hnv:DDQ68_00485"/>
<feature type="domain" description="Endonuclease/exonuclease/phosphatase" evidence="1">
    <location>
        <begin position="10"/>
        <end position="94"/>
    </location>
</feature>
<dbReference type="Gene3D" id="3.60.10.10">
    <property type="entry name" value="Endonuclease/exonuclease/phosphatase"/>
    <property type="match status" value="1"/>
</dbReference>
<dbReference type="GO" id="GO:0003824">
    <property type="term" value="F:catalytic activity"/>
    <property type="evidence" value="ECO:0007669"/>
    <property type="project" value="InterPro"/>
</dbReference>
<dbReference type="InterPro" id="IPR005135">
    <property type="entry name" value="Endo/exonuclease/phosphatase"/>
</dbReference>
<keyword evidence="3" id="KW-1185">Reference proteome</keyword>
<evidence type="ECO:0000313" key="2">
    <source>
        <dbReference type="EMBL" id="AWM31395.1"/>
    </source>
</evidence>
<dbReference type="Pfam" id="PF03372">
    <property type="entry name" value="Exo_endo_phos"/>
    <property type="match status" value="1"/>
</dbReference>
<sequence length="110" mass="12120">MGLHGAALQKVTDVARESERPAIVAGDFNDVSWSGTMHQLTRAGELHNVSLGRGLFNTFNARSRLARRPLDHFFVSTPFQVVALKRRPAVGADHFPLYIELALPDEPTSP</sequence>
<evidence type="ECO:0000313" key="3">
    <source>
        <dbReference type="Proteomes" id="UP000245999"/>
    </source>
</evidence>
<dbReference type="SUPFAM" id="SSF56219">
    <property type="entry name" value="DNase I-like"/>
    <property type="match status" value="1"/>
</dbReference>
<dbReference type="EMBL" id="CP029145">
    <property type="protein sequence ID" value="AWM31395.1"/>
    <property type="molecule type" value="Genomic_DNA"/>
</dbReference>
<dbReference type="OrthoDB" id="9796594at2"/>
<accession>A0A2Z3GKF1</accession>
<proteinExistence type="predicted"/>
<protein>
    <recommendedName>
        <fullName evidence="1">Endonuclease/exonuclease/phosphatase domain-containing protein</fullName>
    </recommendedName>
</protein>
<dbReference type="InterPro" id="IPR036691">
    <property type="entry name" value="Endo/exonu/phosph_ase_sf"/>
</dbReference>
<organism evidence="2 3">
    <name type="scientific">Hymenobacter nivis</name>
    <dbReference type="NCBI Taxonomy" id="1850093"/>
    <lineage>
        <taxon>Bacteria</taxon>
        <taxon>Pseudomonadati</taxon>
        <taxon>Bacteroidota</taxon>
        <taxon>Cytophagia</taxon>
        <taxon>Cytophagales</taxon>
        <taxon>Hymenobacteraceae</taxon>
        <taxon>Hymenobacter</taxon>
    </lineage>
</organism>
<dbReference type="Proteomes" id="UP000245999">
    <property type="component" value="Chromosome"/>
</dbReference>
<dbReference type="AlphaFoldDB" id="A0A2Z3GKF1"/>